<feature type="region of interest" description="Disordered" evidence="1">
    <location>
        <begin position="311"/>
        <end position="335"/>
    </location>
</feature>
<dbReference type="Proteomes" id="UP001172155">
    <property type="component" value="Unassembled WGS sequence"/>
</dbReference>
<dbReference type="AlphaFoldDB" id="A0AA40K2H9"/>
<organism evidence="2 3">
    <name type="scientific">Schizothecium vesticola</name>
    <dbReference type="NCBI Taxonomy" id="314040"/>
    <lineage>
        <taxon>Eukaryota</taxon>
        <taxon>Fungi</taxon>
        <taxon>Dikarya</taxon>
        <taxon>Ascomycota</taxon>
        <taxon>Pezizomycotina</taxon>
        <taxon>Sordariomycetes</taxon>
        <taxon>Sordariomycetidae</taxon>
        <taxon>Sordariales</taxon>
        <taxon>Schizotheciaceae</taxon>
        <taxon>Schizothecium</taxon>
    </lineage>
</organism>
<name>A0AA40K2H9_9PEZI</name>
<reference evidence="2" key="1">
    <citation type="submission" date="2023-06" db="EMBL/GenBank/DDBJ databases">
        <title>Genome-scale phylogeny and comparative genomics of the fungal order Sordariales.</title>
        <authorList>
            <consortium name="Lawrence Berkeley National Laboratory"/>
            <person name="Hensen N."/>
            <person name="Bonometti L."/>
            <person name="Westerberg I."/>
            <person name="Brannstrom I.O."/>
            <person name="Guillou S."/>
            <person name="Cros-Aarteil S."/>
            <person name="Calhoun S."/>
            <person name="Haridas S."/>
            <person name="Kuo A."/>
            <person name="Mondo S."/>
            <person name="Pangilinan J."/>
            <person name="Riley R."/>
            <person name="LaButti K."/>
            <person name="Andreopoulos B."/>
            <person name="Lipzen A."/>
            <person name="Chen C."/>
            <person name="Yanf M."/>
            <person name="Daum C."/>
            <person name="Ng V."/>
            <person name="Clum A."/>
            <person name="Steindorff A."/>
            <person name="Ohm R."/>
            <person name="Martin F."/>
            <person name="Silar P."/>
            <person name="Natvig D."/>
            <person name="Lalanne C."/>
            <person name="Gautier V."/>
            <person name="Ament-velasquez S.L."/>
            <person name="Kruys A."/>
            <person name="Hutchinson M.I."/>
            <person name="Powell A.J."/>
            <person name="Barry K."/>
            <person name="Miller A.N."/>
            <person name="Grigoriev I.V."/>
            <person name="Debuchy R."/>
            <person name="Gladieux P."/>
            <person name="Thoren M.H."/>
            <person name="Johannesson H."/>
        </authorList>
    </citation>
    <scope>NUCLEOTIDE SEQUENCE</scope>
    <source>
        <strain evidence="2">SMH3187-1</strain>
    </source>
</reference>
<accession>A0AA40K2H9</accession>
<sequence>MADSLCGPSNGAKNLLSHADRDRSLQQDRLVGGANGSPATFRSQLNRSGADEAFAGFQQNGHMEPVLNGMPAGIPNHAFHFPGIAAPMAPINHPIAPQFATHQPTPAAHDWVNQFAGMNVGNKNAPAPALAQPHQGAQIHGRQTNMGYGFGQAGFAGPFGAQQFGMTPQMPMHAPTTMAYGTQNQSFATMQQNESALDVDAFNKAFGDYDDTEFDAEIAKWAEKEAPAGEQVTALPVQPVEEVAEQQPQEEDAAPRRREDEELARAAISILGSVEKNNSEKFKNSNFFELMRRIGNREVVVEGPNLVDSTTGETVVARSDDGDGAEEPAARTLGA</sequence>
<proteinExistence type="predicted"/>
<gene>
    <name evidence="2" type="ORF">B0T18DRAFT_415107</name>
</gene>
<protein>
    <recommendedName>
        <fullName evidence="4">Peroxin 20</fullName>
    </recommendedName>
</protein>
<feature type="region of interest" description="Disordered" evidence="1">
    <location>
        <begin position="1"/>
        <end position="20"/>
    </location>
</feature>
<dbReference type="Gene3D" id="6.10.280.230">
    <property type="match status" value="1"/>
</dbReference>
<evidence type="ECO:0000256" key="1">
    <source>
        <dbReference type="SAM" id="MobiDB-lite"/>
    </source>
</evidence>
<keyword evidence="3" id="KW-1185">Reference proteome</keyword>
<evidence type="ECO:0000313" key="2">
    <source>
        <dbReference type="EMBL" id="KAK0743385.1"/>
    </source>
</evidence>
<comment type="caution">
    <text evidence="2">The sequence shown here is derived from an EMBL/GenBank/DDBJ whole genome shotgun (WGS) entry which is preliminary data.</text>
</comment>
<evidence type="ECO:0008006" key="4">
    <source>
        <dbReference type="Google" id="ProtNLM"/>
    </source>
</evidence>
<dbReference type="EMBL" id="JAUKUD010000005">
    <property type="protein sequence ID" value="KAK0743385.1"/>
    <property type="molecule type" value="Genomic_DNA"/>
</dbReference>
<evidence type="ECO:0000313" key="3">
    <source>
        <dbReference type="Proteomes" id="UP001172155"/>
    </source>
</evidence>